<reference evidence="1" key="1">
    <citation type="journal article" date="2015" name="Nature">
        <title>Complex archaea that bridge the gap between prokaryotes and eukaryotes.</title>
        <authorList>
            <person name="Spang A."/>
            <person name="Saw J.H."/>
            <person name="Jorgensen S.L."/>
            <person name="Zaremba-Niedzwiedzka K."/>
            <person name="Martijn J."/>
            <person name="Lind A.E."/>
            <person name="van Eijk R."/>
            <person name="Schleper C."/>
            <person name="Guy L."/>
            <person name="Ettema T.J."/>
        </authorList>
    </citation>
    <scope>NUCLEOTIDE SEQUENCE</scope>
</reference>
<gene>
    <name evidence="1" type="ORF">LCGC14_2881720</name>
</gene>
<accession>A0A0F8YLP0</accession>
<feature type="non-terminal residue" evidence="1">
    <location>
        <position position="1"/>
    </location>
</feature>
<protein>
    <submittedName>
        <fullName evidence="1">Uncharacterized protein</fullName>
    </submittedName>
</protein>
<dbReference type="EMBL" id="LAZR01056220">
    <property type="protein sequence ID" value="KKK74645.1"/>
    <property type="molecule type" value="Genomic_DNA"/>
</dbReference>
<organism evidence="1">
    <name type="scientific">marine sediment metagenome</name>
    <dbReference type="NCBI Taxonomy" id="412755"/>
    <lineage>
        <taxon>unclassified sequences</taxon>
        <taxon>metagenomes</taxon>
        <taxon>ecological metagenomes</taxon>
    </lineage>
</organism>
<comment type="caution">
    <text evidence="1">The sequence shown here is derived from an EMBL/GenBank/DDBJ whole genome shotgun (WGS) entry which is preliminary data.</text>
</comment>
<dbReference type="AlphaFoldDB" id="A0A0F8YLP0"/>
<evidence type="ECO:0000313" key="1">
    <source>
        <dbReference type="EMBL" id="KKK74645.1"/>
    </source>
</evidence>
<proteinExistence type="predicted"/>
<name>A0A0F8YLP0_9ZZZZ</name>
<sequence length="61" mass="7085">GQWGYVYVYQQGKIVGKKHFVMQSLLEKISESFPDHDKVEKEISGMRQGDWIVPPNTVYRG</sequence>